<keyword evidence="1" id="KW-0732">Signal</keyword>
<reference evidence="2 3" key="1">
    <citation type="submission" date="2019-09" db="EMBL/GenBank/DDBJ databases">
        <authorList>
            <person name="Chandra G."/>
            <person name="Truman W A."/>
        </authorList>
    </citation>
    <scope>NUCLEOTIDE SEQUENCE [LARGE SCALE GENOMIC DNA]</scope>
    <source>
        <strain evidence="2">PS880</strain>
    </source>
</reference>
<evidence type="ECO:0000313" key="3">
    <source>
        <dbReference type="Proteomes" id="UP000375525"/>
    </source>
</evidence>
<name>A0A5E7N0N3_PSEFL</name>
<protein>
    <submittedName>
        <fullName evidence="2">Uncharacterized protein</fullName>
    </submittedName>
</protein>
<feature type="signal peptide" evidence="1">
    <location>
        <begin position="1"/>
        <end position="23"/>
    </location>
</feature>
<gene>
    <name evidence="2" type="ORF">PS880_04322</name>
</gene>
<feature type="chain" id="PRO_5023059782" evidence="1">
    <location>
        <begin position="24"/>
        <end position="137"/>
    </location>
</feature>
<proteinExistence type="predicted"/>
<dbReference type="EMBL" id="CABVIH010000023">
    <property type="protein sequence ID" value="VVP30698.1"/>
    <property type="molecule type" value="Genomic_DNA"/>
</dbReference>
<sequence precursor="true">MMFKQLQWSALLCSSLYWANAQAVEMTLSSNATEIPQGQIKEAIVSNLPLAVTQLGNDYQLFSIVETGDYMPGQRLYSYSVTLHRKVIESGTGKTYWVPTGGIRGHGVAQVSDTVLSNLKSDVIAGAKAGSFKLDQM</sequence>
<dbReference type="Proteomes" id="UP000375525">
    <property type="component" value="Unassembled WGS sequence"/>
</dbReference>
<dbReference type="AlphaFoldDB" id="A0A5E7N0N3"/>
<evidence type="ECO:0000313" key="2">
    <source>
        <dbReference type="EMBL" id="VVP30698.1"/>
    </source>
</evidence>
<evidence type="ECO:0000256" key="1">
    <source>
        <dbReference type="SAM" id="SignalP"/>
    </source>
</evidence>
<accession>A0A5E7N0N3</accession>
<organism evidence="2 3">
    <name type="scientific">Pseudomonas fluorescens</name>
    <dbReference type="NCBI Taxonomy" id="294"/>
    <lineage>
        <taxon>Bacteria</taxon>
        <taxon>Pseudomonadati</taxon>
        <taxon>Pseudomonadota</taxon>
        <taxon>Gammaproteobacteria</taxon>
        <taxon>Pseudomonadales</taxon>
        <taxon>Pseudomonadaceae</taxon>
        <taxon>Pseudomonas</taxon>
    </lineage>
</organism>
<dbReference type="RefSeq" id="WP_191624720.1">
    <property type="nucleotide sequence ID" value="NZ_CABVIH010000023.1"/>
</dbReference>